<proteinExistence type="predicted"/>
<comment type="caution">
    <text evidence="1">The sequence shown here is derived from an EMBL/GenBank/DDBJ whole genome shotgun (WGS) entry which is preliminary data.</text>
</comment>
<organism evidence="1 2">
    <name type="scientific">Acinetobacter variabilis</name>
    <dbReference type="NCBI Taxonomy" id="70346"/>
    <lineage>
        <taxon>Bacteria</taxon>
        <taxon>Pseudomonadati</taxon>
        <taxon>Pseudomonadota</taxon>
        <taxon>Gammaproteobacteria</taxon>
        <taxon>Moraxellales</taxon>
        <taxon>Moraxellaceae</taxon>
        <taxon>Acinetobacter</taxon>
    </lineage>
</organism>
<dbReference type="RefSeq" id="WP_004780907.1">
    <property type="nucleotide sequence ID" value="NZ_KB849398.1"/>
</dbReference>
<name>N8VLJ7_9GAMM</name>
<sequence>MSAFDFIHKFGVLRARDMLKGAPFETTHIGSDDDGLYYMRDNDQGIAIFNRPNREWWGIRPDQCVMYDLPELKTLVEAFDLVREIGPDKSNYLKGKSVNFWMKGLKYSQAQIIHALGLVKAFEGAQ</sequence>
<dbReference type="Proteomes" id="UP000013070">
    <property type="component" value="Unassembled WGS sequence"/>
</dbReference>
<keyword evidence="2" id="KW-1185">Reference proteome</keyword>
<dbReference type="EMBL" id="APPE01000031">
    <property type="protein sequence ID" value="ENV00406.1"/>
    <property type="molecule type" value="Genomic_DNA"/>
</dbReference>
<accession>N8VLJ7</accession>
<protein>
    <submittedName>
        <fullName evidence="1">Uncharacterized protein</fullName>
    </submittedName>
</protein>
<dbReference type="AlphaFoldDB" id="N8VLJ7"/>
<dbReference type="HOGENOM" id="CLU_1976751_0_0_6"/>
<evidence type="ECO:0000313" key="2">
    <source>
        <dbReference type="Proteomes" id="UP000013070"/>
    </source>
</evidence>
<evidence type="ECO:0000313" key="1">
    <source>
        <dbReference type="EMBL" id="ENV00406.1"/>
    </source>
</evidence>
<reference evidence="1 2" key="1">
    <citation type="submission" date="2013-02" db="EMBL/GenBank/DDBJ databases">
        <title>The Genome Sequence of Acinetobacter sp. NIPH 899.</title>
        <authorList>
            <consortium name="The Broad Institute Genome Sequencing Platform"/>
            <consortium name="The Broad Institute Genome Sequencing Center for Infectious Disease"/>
            <person name="Cerqueira G."/>
            <person name="Feldgarden M."/>
            <person name="Courvalin P."/>
            <person name="Perichon B."/>
            <person name="Grillot-Courvalin C."/>
            <person name="Clermont D."/>
            <person name="Rocha E."/>
            <person name="Yoon E.-J."/>
            <person name="Nemec A."/>
            <person name="Walker B."/>
            <person name="Young S.K."/>
            <person name="Zeng Q."/>
            <person name="Gargeya S."/>
            <person name="Fitzgerald M."/>
            <person name="Haas B."/>
            <person name="Abouelleil A."/>
            <person name="Alvarado L."/>
            <person name="Arachchi H.M."/>
            <person name="Berlin A.M."/>
            <person name="Chapman S.B."/>
            <person name="Dewar J."/>
            <person name="Goldberg J."/>
            <person name="Griggs A."/>
            <person name="Gujja S."/>
            <person name="Hansen M."/>
            <person name="Howarth C."/>
            <person name="Imamovic A."/>
            <person name="Larimer J."/>
            <person name="McCowan C."/>
            <person name="Murphy C."/>
            <person name="Neiman D."/>
            <person name="Pearson M."/>
            <person name="Priest M."/>
            <person name="Roberts A."/>
            <person name="Saif S."/>
            <person name="Shea T."/>
            <person name="Sisk P."/>
            <person name="Sykes S."/>
            <person name="Wortman J."/>
            <person name="Nusbaum C."/>
            <person name="Birren B."/>
        </authorList>
    </citation>
    <scope>NUCLEOTIDE SEQUENCE [LARGE SCALE GENOMIC DNA]</scope>
    <source>
        <strain evidence="1 2">NIPH 899</strain>
    </source>
</reference>
<gene>
    <name evidence="1" type="ORF">F969_00638</name>
</gene>
<dbReference type="PATRIC" id="fig|1217710.3.peg.602"/>